<gene>
    <name evidence="3" type="ORF">HPO_07162</name>
</gene>
<dbReference type="EMBL" id="ARYM01000007">
    <property type="protein sequence ID" value="KCZ98986.1"/>
    <property type="molecule type" value="Genomic_DNA"/>
</dbReference>
<feature type="transmembrane region" description="Helical" evidence="2">
    <location>
        <begin position="434"/>
        <end position="456"/>
    </location>
</feature>
<comment type="similarity">
    <text evidence="1">Belongs to the sodium:galactoside symporter (TC 2.A.2) family.</text>
</comment>
<feature type="transmembrane region" description="Helical" evidence="2">
    <location>
        <begin position="44"/>
        <end position="63"/>
    </location>
</feature>
<dbReference type="Proteomes" id="UP000027100">
    <property type="component" value="Unassembled WGS sequence"/>
</dbReference>
<reference evidence="3 4" key="1">
    <citation type="journal article" date="2014" name="Antonie Van Leeuwenhoek">
        <title>Hyphomonas beringensis sp. nov. and Hyphomonas chukchiensis sp. nov., isolated from surface seawater of the Bering Sea and Chukchi Sea.</title>
        <authorList>
            <person name="Li C."/>
            <person name="Lai Q."/>
            <person name="Li G."/>
            <person name="Dong C."/>
            <person name="Wang J."/>
            <person name="Liao Y."/>
            <person name="Shao Z."/>
        </authorList>
    </citation>
    <scope>NUCLEOTIDE SEQUENCE [LARGE SCALE GENOMIC DNA]</scope>
    <source>
        <strain evidence="3 4">PS728</strain>
    </source>
</reference>
<keyword evidence="4" id="KW-1185">Reference proteome</keyword>
<evidence type="ECO:0000313" key="4">
    <source>
        <dbReference type="Proteomes" id="UP000027100"/>
    </source>
</evidence>
<organism evidence="3 4">
    <name type="scientific">Hyphomonas polymorpha PS728</name>
    <dbReference type="NCBI Taxonomy" id="1280954"/>
    <lineage>
        <taxon>Bacteria</taxon>
        <taxon>Pseudomonadati</taxon>
        <taxon>Pseudomonadota</taxon>
        <taxon>Alphaproteobacteria</taxon>
        <taxon>Hyphomonadales</taxon>
        <taxon>Hyphomonadaceae</taxon>
        <taxon>Hyphomonas</taxon>
    </lineage>
</organism>
<keyword evidence="2" id="KW-0472">Membrane</keyword>
<dbReference type="RefSeq" id="WP_035596339.1">
    <property type="nucleotide sequence ID" value="NZ_ARYM01000007.1"/>
</dbReference>
<sequence length="478" mass="51516">MAEKAGKLPWSTKLVYGVGTIAFGIKDHGFNALLMIYYNQVMGLPAAWVGAAIMMAMVVDAILDPVVGQWSDSLRSKWGRRHPFMYASVLPVGVFYLLLWFPPAEASHTVLFTYLLIMTTITRTFIGIYEIPSTALLAEFTQNYHERTELVSYRYFFGVAGGILMGIFVFTAIFSPEAASAGGLLDRSGYHTYAWIAAPLMATAIFASSLGTHSRISSLINPPPPMRQPFLQTIREMVATLFHRVNAPIFIGSIFGSMAGGLNAALTIYMQTYFWELTSDQIAVLTSAGLLGVILALVIALPLSRSFGKKWTTLALFAVTLTGIVVPVLLRLGGLFPENGNPALLPSLFVFQAVVAMSVVAAAILTASMIADATDQIQLTTGRQSEGLLFSAATFIGKTVSGMGVLVSGLLLTLVGFPNDAKPGAVDLSTVNDLALALTVATFLFTSAALVIMSFYPVSKQDHERAVETLARKRAEQL</sequence>
<feature type="transmembrane region" description="Helical" evidence="2">
    <location>
        <begin position="152"/>
        <end position="173"/>
    </location>
</feature>
<dbReference type="PANTHER" id="PTHR11328">
    <property type="entry name" value="MAJOR FACILITATOR SUPERFAMILY DOMAIN-CONTAINING PROTEIN"/>
    <property type="match status" value="1"/>
</dbReference>
<feature type="transmembrane region" description="Helical" evidence="2">
    <location>
        <begin position="282"/>
        <end position="301"/>
    </location>
</feature>
<dbReference type="AlphaFoldDB" id="A0A062V9M8"/>
<feature type="transmembrane region" description="Helical" evidence="2">
    <location>
        <begin position="84"/>
        <end position="103"/>
    </location>
</feature>
<keyword evidence="2" id="KW-0812">Transmembrane</keyword>
<dbReference type="InterPro" id="IPR039672">
    <property type="entry name" value="MFS_2"/>
</dbReference>
<keyword evidence="2" id="KW-1133">Transmembrane helix</keyword>
<dbReference type="STRING" id="1280954.HPO_07162"/>
<dbReference type="Pfam" id="PF13347">
    <property type="entry name" value="MFS_2"/>
    <property type="match status" value="1"/>
</dbReference>
<dbReference type="Gene3D" id="1.20.1250.20">
    <property type="entry name" value="MFS general substrate transporter like domains"/>
    <property type="match status" value="2"/>
</dbReference>
<dbReference type="PANTHER" id="PTHR11328:SF24">
    <property type="entry name" value="MAJOR FACILITATOR SUPERFAMILY (MFS) PROFILE DOMAIN-CONTAINING PROTEIN"/>
    <property type="match status" value="1"/>
</dbReference>
<feature type="transmembrane region" description="Helical" evidence="2">
    <location>
        <begin position="344"/>
        <end position="367"/>
    </location>
</feature>
<dbReference type="GO" id="GO:0008643">
    <property type="term" value="P:carbohydrate transport"/>
    <property type="evidence" value="ECO:0007669"/>
    <property type="project" value="InterPro"/>
</dbReference>
<feature type="transmembrane region" description="Helical" evidence="2">
    <location>
        <begin position="109"/>
        <end position="131"/>
    </location>
</feature>
<dbReference type="InterPro" id="IPR036259">
    <property type="entry name" value="MFS_trans_sf"/>
</dbReference>
<accession>A0A062V9M8</accession>
<dbReference type="PATRIC" id="fig|1280954.3.peg.1453"/>
<comment type="caution">
    <text evidence="3">The sequence shown here is derived from an EMBL/GenBank/DDBJ whole genome shotgun (WGS) entry which is preliminary data.</text>
</comment>
<evidence type="ECO:0000256" key="2">
    <source>
        <dbReference type="SAM" id="Phobius"/>
    </source>
</evidence>
<feature type="transmembrane region" description="Helical" evidence="2">
    <location>
        <begin position="245"/>
        <end position="270"/>
    </location>
</feature>
<feature type="transmembrane region" description="Helical" evidence="2">
    <location>
        <begin position="388"/>
        <end position="414"/>
    </location>
</feature>
<evidence type="ECO:0000256" key="1">
    <source>
        <dbReference type="ARBA" id="ARBA00009617"/>
    </source>
</evidence>
<evidence type="ECO:0008006" key="5">
    <source>
        <dbReference type="Google" id="ProtNLM"/>
    </source>
</evidence>
<evidence type="ECO:0000313" key="3">
    <source>
        <dbReference type="EMBL" id="KCZ98986.1"/>
    </source>
</evidence>
<dbReference type="OrthoDB" id="7584869at2"/>
<feature type="transmembrane region" description="Helical" evidence="2">
    <location>
        <begin position="193"/>
        <end position="211"/>
    </location>
</feature>
<dbReference type="GO" id="GO:0005886">
    <property type="term" value="C:plasma membrane"/>
    <property type="evidence" value="ECO:0007669"/>
    <property type="project" value="TreeGrafter"/>
</dbReference>
<protein>
    <recommendedName>
        <fullName evidence="5">Sugar transporter</fullName>
    </recommendedName>
</protein>
<dbReference type="SUPFAM" id="SSF103473">
    <property type="entry name" value="MFS general substrate transporter"/>
    <property type="match status" value="1"/>
</dbReference>
<proteinExistence type="inferred from homology"/>
<feature type="transmembrane region" description="Helical" evidence="2">
    <location>
        <begin position="313"/>
        <end position="332"/>
    </location>
</feature>
<name>A0A062V9M8_9PROT</name>
<dbReference type="eggNOG" id="COG2211">
    <property type="taxonomic scope" value="Bacteria"/>
</dbReference>
<dbReference type="GO" id="GO:0015293">
    <property type="term" value="F:symporter activity"/>
    <property type="evidence" value="ECO:0007669"/>
    <property type="project" value="InterPro"/>
</dbReference>